<gene>
    <name evidence="11" type="ORF">AMORRO_LOCUS2926</name>
</gene>
<organism evidence="11 12">
    <name type="scientific">Acaulospora morrowiae</name>
    <dbReference type="NCBI Taxonomy" id="94023"/>
    <lineage>
        <taxon>Eukaryota</taxon>
        <taxon>Fungi</taxon>
        <taxon>Fungi incertae sedis</taxon>
        <taxon>Mucoromycota</taxon>
        <taxon>Glomeromycotina</taxon>
        <taxon>Glomeromycetes</taxon>
        <taxon>Diversisporales</taxon>
        <taxon>Acaulosporaceae</taxon>
        <taxon>Acaulospora</taxon>
    </lineage>
</organism>
<feature type="transmembrane region" description="Helical" evidence="8">
    <location>
        <begin position="333"/>
        <end position="355"/>
    </location>
</feature>
<dbReference type="OrthoDB" id="1077582at2759"/>
<evidence type="ECO:0000313" key="11">
    <source>
        <dbReference type="EMBL" id="CAG8494143.1"/>
    </source>
</evidence>
<name>A0A9N8ZFH5_9GLOM</name>
<dbReference type="PANTHER" id="PTHR31595:SF57">
    <property type="entry name" value="OS04G0481900 PROTEIN"/>
    <property type="match status" value="1"/>
</dbReference>
<keyword evidence="4" id="KW-0808">Transferase</keyword>
<evidence type="ECO:0000259" key="10">
    <source>
        <dbReference type="Pfam" id="PF13813"/>
    </source>
</evidence>
<keyword evidence="12" id="KW-1185">Reference proteome</keyword>
<comment type="caution">
    <text evidence="11">The sequence shown here is derived from an EMBL/GenBank/DDBJ whole genome shotgun (WGS) entry which is preliminary data.</text>
</comment>
<dbReference type="InterPro" id="IPR044851">
    <property type="entry name" value="Wax_synthase"/>
</dbReference>
<dbReference type="GO" id="GO:0016020">
    <property type="term" value="C:membrane"/>
    <property type="evidence" value="ECO:0007669"/>
    <property type="project" value="UniProtKB-SubCell"/>
</dbReference>
<keyword evidence="9" id="KW-0732">Signal</keyword>
<dbReference type="Pfam" id="PF13813">
    <property type="entry name" value="MBOAT_2"/>
    <property type="match status" value="1"/>
</dbReference>
<keyword evidence="6 8" id="KW-1133">Transmembrane helix</keyword>
<feature type="transmembrane region" description="Helical" evidence="8">
    <location>
        <begin position="40"/>
        <end position="58"/>
    </location>
</feature>
<evidence type="ECO:0000256" key="5">
    <source>
        <dbReference type="ARBA" id="ARBA00022692"/>
    </source>
</evidence>
<reference evidence="11" key="1">
    <citation type="submission" date="2021-06" db="EMBL/GenBank/DDBJ databases">
        <authorList>
            <person name="Kallberg Y."/>
            <person name="Tangrot J."/>
            <person name="Rosling A."/>
        </authorList>
    </citation>
    <scope>NUCLEOTIDE SEQUENCE</scope>
    <source>
        <strain evidence="11">CL551</strain>
    </source>
</reference>
<accession>A0A9N8ZFH5</accession>
<evidence type="ECO:0000256" key="7">
    <source>
        <dbReference type="ARBA" id="ARBA00023136"/>
    </source>
</evidence>
<feature type="transmembrane region" description="Helical" evidence="8">
    <location>
        <begin position="195"/>
        <end position="213"/>
    </location>
</feature>
<evidence type="ECO:0000256" key="1">
    <source>
        <dbReference type="ARBA" id="ARBA00004141"/>
    </source>
</evidence>
<feature type="transmembrane region" description="Helical" evidence="8">
    <location>
        <begin position="90"/>
        <end position="111"/>
    </location>
</feature>
<protein>
    <submittedName>
        <fullName evidence="11">10427_t:CDS:1</fullName>
    </submittedName>
</protein>
<evidence type="ECO:0000313" key="12">
    <source>
        <dbReference type="Proteomes" id="UP000789342"/>
    </source>
</evidence>
<feature type="transmembrane region" description="Helical" evidence="8">
    <location>
        <begin position="171"/>
        <end position="189"/>
    </location>
</feature>
<dbReference type="GO" id="GO:0008374">
    <property type="term" value="F:O-acyltransferase activity"/>
    <property type="evidence" value="ECO:0007669"/>
    <property type="project" value="InterPro"/>
</dbReference>
<comment type="subcellular location">
    <subcellularLocation>
        <location evidence="1">Membrane</location>
        <topology evidence="1">Multi-pass membrane protein</topology>
    </subcellularLocation>
</comment>
<feature type="domain" description="Wax synthase" evidence="10">
    <location>
        <begin position="254"/>
        <end position="338"/>
    </location>
</feature>
<proteinExistence type="inferred from homology"/>
<dbReference type="AlphaFoldDB" id="A0A9N8ZFH5"/>
<feature type="signal peptide" evidence="9">
    <location>
        <begin position="1"/>
        <end position="20"/>
    </location>
</feature>
<evidence type="ECO:0000256" key="3">
    <source>
        <dbReference type="ARBA" id="ARBA00007282"/>
    </source>
</evidence>
<feature type="transmembrane region" description="Helical" evidence="8">
    <location>
        <begin position="388"/>
        <end position="405"/>
    </location>
</feature>
<feature type="chain" id="PRO_5040500100" evidence="9">
    <location>
        <begin position="21"/>
        <end position="437"/>
    </location>
</feature>
<dbReference type="Proteomes" id="UP000789342">
    <property type="component" value="Unassembled WGS sequence"/>
</dbReference>
<comment type="similarity">
    <text evidence="3">Belongs to the wax synthase family.</text>
</comment>
<evidence type="ECO:0000256" key="6">
    <source>
        <dbReference type="ARBA" id="ARBA00022989"/>
    </source>
</evidence>
<keyword evidence="5 8" id="KW-0812">Transmembrane</keyword>
<sequence length="437" mass="50601">MTKSNLCSLLSIIAILIALAVQFGNSVRLEPYLLQKPNKIIYELLFYAPVFVFIILSFEPPKTRFRVFTLYSLIATLIIFPVFHRGQYEANLSLMNSTLACLLAFKMLLWLKYSYHNNLGKDSGKRFTPFLWTLLYMRSDALLHNQQISQPSTPTLDRVHSYLGRRACVMFGKYLMYEFLLGVLVANTPQIPERLYILHIILLTHALILRHILLCEKSNSNKSSTSPRVFQILTPKQTEVMKEWLVLMIFHSKPPFNRPYLSNSPRDMWTNRWHSVFLETFKELAYYPTKNLTVNKFGRKLGNALGVMSVFLVSALFHEYICFTSWGSSYGDHIAFFIYHGIVMVTWESLVMIVAKTKGGMDEEKSKGGARNENKENGYEIKRKIIDVFKWAIFMIVIIPGLPFFCEPFSRNNQILACASLRSVVKNLIHKTFHLQM</sequence>
<feature type="transmembrane region" description="Helical" evidence="8">
    <location>
        <begin position="65"/>
        <end position="84"/>
    </location>
</feature>
<evidence type="ECO:0000256" key="9">
    <source>
        <dbReference type="SAM" id="SignalP"/>
    </source>
</evidence>
<keyword evidence="7 8" id="KW-0472">Membrane</keyword>
<comment type="pathway">
    <text evidence="2">Secondary metabolite biosynthesis.</text>
</comment>
<feature type="transmembrane region" description="Helical" evidence="8">
    <location>
        <begin position="301"/>
        <end position="321"/>
    </location>
</feature>
<evidence type="ECO:0000256" key="8">
    <source>
        <dbReference type="SAM" id="Phobius"/>
    </source>
</evidence>
<dbReference type="EMBL" id="CAJVPV010001335">
    <property type="protein sequence ID" value="CAG8494143.1"/>
    <property type="molecule type" value="Genomic_DNA"/>
</dbReference>
<evidence type="ECO:0000256" key="2">
    <source>
        <dbReference type="ARBA" id="ARBA00005179"/>
    </source>
</evidence>
<dbReference type="InterPro" id="IPR032805">
    <property type="entry name" value="Wax_synthase_dom"/>
</dbReference>
<dbReference type="PANTHER" id="PTHR31595">
    <property type="entry name" value="LONG-CHAIN-ALCOHOL O-FATTY-ACYLTRANSFERASE 3-RELATED"/>
    <property type="match status" value="1"/>
</dbReference>
<evidence type="ECO:0000256" key="4">
    <source>
        <dbReference type="ARBA" id="ARBA00022679"/>
    </source>
</evidence>
<dbReference type="GO" id="GO:0006629">
    <property type="term" value="P:lipid metabolic process"/>
    <property type="evidence" value="ECO:0007669"/>
    <property type="project" value="InterPro"/>
</dbReference>